<dbReference type="AlphaFoldDB" id="A0A918DNJ3"/>
<protein>
    <recommendedName>
        <fullName evidence="4">Lipoprotein</fullName>
    </recommendedName>
</protein>
<dbReference type="RefSeq" id="WP_188698543.1">
    <property type="nucleotide sequence ID" value="NZ_BMLS01000008.1"/>
</dbReference>
<dbReference type="PROSITE" id="PS51257">
    <property type="entry name" value="PROKAR_LIPOPROTEIN"/>
    <property type="match status" value="1"/>
</dbReference>
<organism evidence="2 3">
    <name type="scientific">Bowmanella pacifica</name>
    <dbReference type="NCBI Taxonomy" id="502051"/>
    <lineage>
        <taxon>Bacteria</taxon>
        <taxon>Pseudomonadati</taxon>
        <taxon>Pseudomonadota</taxon>
        <taxon>Gammaproteobacteria</taxon>
        <taxon>Alteromonadales</taxon>
        <taxon>Alteromonadaceae</taxon>
        <taxon>Bowmanella</taxon>
    </lineage>
</organism>
<keyword evidence="3" id="KW-1185">Reference proteome</keyword>
<feature type="signal peptide" evidence="1">
    <location>
        <begin position="1"/>
        <end position="23"/>
    </location>
</feature>
<name>A0A918DNJ3_9ALTE</name>
<evidence type="ECO:0000313" key="2">
    <source>
        <dbReference type="EMBL" id="GGO74050.1"/>
    </source>
</evidence>
<accession>A0A918DNJ3</accession>
<dbReference type="Proteomes" id="UP000606935">
    <property type="component" value="Unassembled WGS sequence"/>
</dbReference>
<sequence>MAKITAKTSVLISLLLISLVGCNSLPKDKDPEVMYDLASRLKHLATAVDGLVKFGGGDKLSKDELLLAAVKNEPSKLQFLEGYTTKVNIEGNNTAILICRNETAVVEDAGCTAASDVQHWQASQPAACSFTLTLAQICQ</sequence>
<proteinExistence type="predicted"/>
<comment type="caution">
    <text evidence="2">The sequence shown here is derived from an EMBL/GenBank/DDBJ whole genome shotgun (WGS) entry which is preliminary data.</text>
</comment>
<reference evidence="2" key="1">
    <citation type="journal article" date="2014" name="Int. J. Syst. Evol. Microbiol.">
        <title>Complete genome sequence of Corynebacterium casei LMG S-19264T (=DSM 44701T), isolated from a smear-ripened cheese.</title>
        <authorList>
            <consortium name="US DOE Joint Genome Institute (JGI-PGF)"/>
            <person name="Walter F."/>
            <person name="Albersmeier A."/>
            <person name="Kalinowski J."/>
            <person name="Ruckert C."/>
        </authorList>
    </citation>
    <scope>NUCLEOTIDE SEQUENCE</scope>
    <source>
        <strain evidence="2">CGMCC 1.7086</strain>
    </source>
</reference>
<reference evidence="2" key="2">
    <citation type="submission" date="2020-09" db="EMBL/GenBank/DDBJ databases">
        <authorList>
            <person name="Sun Q."/>
            <person name="Zhou Y."/>
        </authorList>
    </citation>
    <scope>NUCLEOTIDE SEQUENCE</scope>
    <source>
        <strain evidence="2">CGMCC 1.7086</strain>
    </source>
</reference>
<feature type="chain" id="PRO_5038078280" description="Lipoprotein" evidence="1">
    <location>
        <begin position="24"/>
        <end position="139"/>
    </location>
</feature>
<evidence type="ECO:0008006" key="4">
    <source>
        <dbReference type="Google" id="ProtNLM"/>
    </source>
</evidence>
<evidence type="ECO:0000313" key="3">
    <source>
        <dbReference type="Proteomes" id="UP000606935"/>
    </source>
</evidence>
<dbReference type="EMBL" id="BMLS01000008">
    <property type="protein sequence ID" value="GGO74050.1"/>
    <property type="molecule type" value="Genomic_DNA"/>
</dbReference>
<gene>
    <name evidence="2" type="ORF">GCM10010982_35950</name>
</gene>
<evidence type="ECO:0000256" key="1">
    <source>
        <dbReference type="SAM" id="SignalP"/>
    </source>
</evidence>
<keyword evidence="1" id="KW-0732">Signal</keyword>